<dbReference type="PANTHER" id="PTHR10587:SF133">
    <property type="entry name" value="CHITIN DEACETYLASE 1-RELATED"/>
    <property type="match status" value="1"/>
</dbReference>
<dbReference type="RefSeq" id="WP_323298800.1">
    <property type="nucleotide sequence ID" value="NZ_JAYFUM010000029.1"/>
</dbReference>
<reference evidence="5 6" key="1">
    <citation type="submission" date="2023-12" db="EMBL/GenBank/DDBJ databases">
        <title>Novel species of the genus Arcicella isolated from rivers.</title>
        <authorList>
            <person name="Lu H."/>
        </authorList>
    </citation>
    <scope>NUCLEOTIDE SEQUENCE [LARGE SCALE GENOMIC DNA]</scope>
    <source>
        <strain evidence="5 6">KCTC 23307</strain>
    </source>
</reference>
<evidence type="ECO:0000259" key="4">
    <source>
        <dbReference type="Pfam" id="PF01522"/>
    </source>
</evidence>
<keyword evidence="1" id="KW-0479">Metal-binding</keyword>
<feature type="chain" id="PRO_5045529834" evidence="3">
    <location>
        <begin position="26"/>
        <end position="314"/>
    </location>
</feature>
<evidence type="ECO:0000256" key="1">
    <source>
        <dbReference type="ARBA" id="ARBA00022723"/>
    </source>
</evidence>
<evidence type="ECO:0000256" key="3">
    <source>
        <dbReference type="SAM" id="SignalP"/>
    </source>
</evidence>
<evidence type="ECO:0000313" key="6">
    <source>
        <dbReference type="Proteomes" id="UP001302949"/>
    </source>
</evidence>
<dbReference type="InterPro" id="IPR050248">
    <property type="entry name" value="Polysacc_deacetylase_ArnD"/>
</dbReference>
<dbReference type="Gene3D" id="3.20.20.370">
    <property type="entry name" value="Glycoside hydrolase/deacetylase"/>
    <property type="match status" value="1"/>
</dbReference>
<feature type="signal peptide" evidence="3">
    <location>
        <begin position="1"/>
        <end position="25"/>
    </location>
</feature>
<dbReference type="SUPFAM" id="SSF88713">
    <property type="entry name" value="Glycoside hydrolase/deacetylase"/>
    <property type="match status" value="1"/>
</dbReference>
<keyword evidence="3" id="KW-0732">Signal</keyword>
<comment type="caution">
    <text evidence="5">The sequence shown here is derived from an EMBL/GenBank/DDBJ whole genome shotgun (WGS) entry which is preliminary data.</text>
</comment>
<keyword evidence="6" id="KW-1185">Reference proteome</keyword>
<feature type="domain" description="NodB homology" evidence="4">
    <location>
        <begin position="28"/>
        <end position="150"/>
    </location>
</feature>
<dbReference type="EMBL" id="JAYFUM010000029">
    <property type="protein sequence ID" value="MEA5141645.1"/>
    <property type="molecule type" value="Genomic_DNA"/>
</dbReference>
<protein>
    <submittedName>
        <fullName evidence="5">Polysaccharide deacetylase family protein</fullName>
    </submittedName>
</protein>
<keyword evidence="2" id="KW-0378">Hydrolase</keyword>
<evidence type="ECO:0000256" key="2">
    <source>
        <dbReference type="ARBA" id="ARBA00022801"/>
    </source>
</evidence>
<dbReference type="Proteomes" id="UP001302949">
    <property type="component" value="Unassembled WGS sequence"/>
</dbReference>
<gene>
    <name evidence="5" type="ORF">VB248_20995</name>
</gene>
<evidence type="ECO:0000313" key="5">
    <source>
        <dbReference type="EMBL" id="MEA5141645.1"/>
    </source>
</evidence>
<accession>A0ABU5QFK6</accession>
<name>A0ABU5QFK6_9BACT</name>
<organism evidence="5 6">
    <name type="scientific">Arcicella rigui</name>
    <dbReference type="NCBI Taxonomy" id="797020"/>
    <lineage>
        <taxon>Bacteria</taxon>
        <taxon>Pseudomonadati</taxon>
        <taxon>Bacteroidota</taxon>
        <taxon>Cytophagia</taxon>
        <taxon>Cytophagales</taxon>
        <taxon>Flectobacillaceae</taxon>
        <taxon>Arcicella</taxon>
    </lineage>
</organism>
<proteinExistence type="predicted"/>
<sequence length="314" mass="36351">MKTWKFLLMVTILGLVISFESETIAQSKENTKPKISFTFDDGQIIDIGKYKLKMWNELLLNNLKKHNLKAILFSSGANKGNEKGKYLLNSWNNAGHLIANHTFSHVNFNSKNTSLESFEAELIQNDLIIKQYSNFYPYFRFPYLKEGNTKEKVEGFRAFMKQKKYKNGHVSIDASDWYVDSRLVKRLKENPDADINGFKNYYLNHLLNRASFYDSLAFQLTNRRINHVILLHHNLAAALFLDDLVKHFEANGWEVMDVDKAYNDPIYNEVPNNIPAGESLIWALAKQSGKFEKVLRYPAEDGDYEKPFMDALGL</sequence>
<dbReference type="PANTHER" id="PTHR10587">
    <property type="entry name" value="GLYCOSYL TRANSFERASE-RELATED"/>
    <property type="match status" value="1"/>
</dbReference>
<dbReference type="InterPro" id="IPR011330">
    <property type="entry name" value="Glyco_hydro/deAcase_b/a-brl"/>
</dbReference>
<dbReference type="InterPro" id="IPR002509">
    <property type="entry name" value="NODB_dom"/>
</dbReference>
<dbReference type="Pfam" id="PF01522">
    <property type="entry name" value="Polysacc_deac_1"/>
    <property type="match status" value="1"/>
</dbReference>